<name>A0AA40DDC2_9PEZI</name>
<organism evidence="2 3">
    <name type="scientific">Cercophora samala</name>
    <dbReference type="NCBI Taxonomy" id="330535"/>
    <lineage>
        <taxon>Eukaryota</taxon>
        <taxon>Fungi</taxon>
        <taxon>Dikarya</taxon>
        <taxon>Ascomycota</taxon>
        <taxon>Pezizomycotina</taxon>
        <taxon>Sordariomycetes</taxon>
        <taxon>Sordariomycetidae</taxon>
        <taxon>Sordariales</taxon>
        <taxon>Lasiosphaeriaceae</taxon>
        <taxon>Cercophora</taxon>
    </lineage>
</organism>
<keyword evidence="3" id="KW-1185">Reference proteome</keyword>
<evidence type="ECO:0000313" key="3">
    <source>
        <dbReference type="Proteomes" id="UP001174997"/>
    </source>
</evidence>
<gene>
    <name evidence="2" type="ORF">QBC41DRAFT_318815</name>
</gene>
<sequence>MSLPHFEYQPIDQSVAQIRVLTLHPGSSGDPISCSLTHHRLQHDNDYEALSYCWGDPTPNHLISIDTASLRVTKSAHDALRHLRFKDRDRRLWIDAICINQKDKTERNHQVHHMGQIFKGASRVLAWLGPASSGTDKAFDLIRAVTGKLPMKPAIEVWHAVKALQSLMERPFWGRTWILQEIICPTRPPLIGCGTQWEEWETWASASAVAMGTELEDILNPKSSLLGHQTTQAYARAFEMFSGINYLRDLSYELRHNHSGRGGITNLNEILTVSINTKCSDIRDHVFAIVGMIHFDGASAAVMCPPKPDYNKPVGKVFMEMAKFSIESDRTLIILFLRTHLRTGVDSLPSWAPDFSCNSEAIRYPALSRVTRSVPTQSEHLPVVSDSGVLQVHGKIIGKIHRTYGLEHWWTGLDKVIRFVGPLNEPYLDQLYGCLTGGQDSGGESFDWFKEAFNRASLSHDGYYWDPNPESDRPGEANKDEIIEAITRSIALLGGRGTPHRKLYMASVDARFRLGLGSPDCEEGDIVCLVAGGHAPLILRPVDNDQYEYIGDSFVPGHMEEDMERALQEDIGIKWTRFDIR</sequence>
<dbReference type="InterPro" id="IPR010730">
    <property type="entry name" value="HET"/>
</dbReference>
<dbReference type="Proteomes" id="UP001174997">
    <property type="component" value="Unassembled WGS sequence"/>
</dbReference>
<dbReference type="AlphaFoldDB" id="A0AA40DDC2"/>
<comment type="caution">
    <text evidence="2">The sequence shown here is derived from an EMBL/GenBank/DDBJ whole genome shotgun (WGS) entry which is preliminary data.</text>
</comment>
<dbReference type="InterPro" id="IPR052895">
    <property type="entry name" value="HetReg/Transcr_Mod"/>
</dbReference>
<evidence type="ECO:0000259" key="1">
    <source>
        <dbReference type="Pfam" id="PF06985"/>
    </source>
</evidence>
<dbReference type="EMBL" id="JAULSY010000037">
    <property type="protein sequence ID" value="KAK0669937.1"/>
    <property type="molecule type" value="Genomic_DNA"/>
</dbReference>
<feature type="domain" description="Heterokaryon incompatibility" evidence="1">
    <location>
        <begin position="47"/>
        <end position="181"/>
    </location>
</feature>
<dbReference type="Pfam" id="PF06985">
    <property type="entry name" value="HET"/>
    <property type="match status" value="1"/>
</dbReference>
<evidence type="ECO:0000313" key="2">
    <source>
        <dbReference type="EMBL" id="KAK0669937.1"/>
    </source>
</evidence>
<reference evidence="2" key="1">
    <citation type="submission" date="2023-06" db="EMBL/GenBank/DDBJ databases">
        <title>Genome-scale phylogeny and comparative genomics of the fungal order Sordariales.</title>
        <authorList>
            <consortium name="Lawrence Berkeley National Laboratory"/>
            <person name="Hensen N."/>
            <person name="Bonometti L."/>
            <person name="Westerberg I."/>
            <person name="Brannstrom I.O."/>
            <person name="Guillou S."/>
            <person name="Cros-Aarteil S."/>
            <person name="Calhoun S."/>
            <person name="Haridas S."/>
            <person name="Kuo A."/>
            <person name="Mondo S."/>
            <person name="Pangilinan J."/>
            <person name="Riley R."/>
            <person name="Labutti K."/>
            <person name="Andreopoulos B."/>
            <person name="Lipzen A."/>
            <person name="Chen C."/>
            <person name="Yanf M."/>
            <person name="Daum C."/>
            <person name="Ng V."/>
            <person name="Clum A."/>
            <person name="Steindorff A."/>
            <person name="Ohm R."/>
            <person name="Martin F."/>
            <person name="Silar P."/>
            <person name="Natvig D."/>
            <person name="Lalanne C."/>
            <person name="Gautier V."/>
            <person name="Ament-Velasquez S.L."/>
            <person name="Kruys A."/>
            <person name="Hutchinson M.I."/>
            <person name="Powell A.J."/>
            <person name="Barry K."/>
            <person name="Miller A.N."/>
            <person name="Grigoriev I.V."/>
            <person name="Debuchy R."/>
            <person name="Gladieux P."/>
            <person name="Thoren M.H."/>
            <person name="Johannesson H."/>
        </authorList>
    </citation>
    <scope>NUCLEOTIDE SEQUENCE</scope>
    <source>
        <strain evidence="2">CBS 307.81</strain>
    </source>
</reference>
<protein>
    <submittedName>
        <fullName evidence="2">Heterokaryon incompatibility protein-domain-containing protein</fullName>
    </submittedName>
</protein>
<dbReference type="PANTHER" id="PTHR24148:SF73">
    <property type="entry name" value="HET DOMAIN PROTEIN (AFU_ORTHOLOGUE AFUA_8G01020)"/>
    <property type="match status" value="1"/>
</dbReference>
<accession>A0AA40DDC2</accession>
<dbReference type="PANTHER" id="PTHR24148">
    <property type="entry name" value="ANKYRIN REPEAT DOMAIN-CONTAINING PROTEIN 39 HOMOLOG-RELATED"/>
    <property type="match status" value="1"/>
</dbReference>
<proteinExistence type="predicted"/>